<feature type="region of interest" description="Disordered" evidence="5">
    <location>
        <begin position="1"/>
        <end position="31"/>
    </location>
</feature>
<dbReference type="Pfam" id="PF00550">
    <property type="entry name" value="PP-binding"/>
    <property type="match status" value="1"/>
</dbReference>
<dbReference type="InterPro" id="IPR042099">
    <property type="entry name" value="ANL_N_sf"/>
</dbReference>
<dbReference type="InterPro" id="IPR036291">
    <property type="entry name" value="NAD(P)-bd_dom_sf"/>
</dbReference>
<dbReference type="Gene3D" id="3.40.50.12780">
    <property type="entry name" value="N-terminal domain of ligase-like"/>
    <property type="match status" value="1"/>
</dbReference>
<sequence>MSRRSIRLGAEAEGTRPSQAEMRSQSGSCATAMPPSLAINGSVLRDLETGKEWHLNKSADFTIDADSQPQADRLDREAMQRICNGASTSIEILDRVFTEYADRTAFGYCKPGSSLYTTVTFAAFWDRVKVQQLPSPSASNGAVTVPLPTNIVAEDILDIMKEAECAALMVSVQEAPALANVIGGVTSLRSVIVMGSDGGSSEAIGLLQAKLPAGCSLTTLEDLLEGSDSSKAQMAIPGEGGFSSDPIVNLLYTSGSSGRPKGAVYREHMLFGMMQDILSGPASAMPPVTLGFMPLNHLLGRVSLLKGLLTGGQTFFLKSPSMSTFFEDIQEVRPTEIVLPPRICTLLYERFNEELDCIVQANGSTDIAELRQGLISRFHEEKMGGRIMSASTGGAPNAPEVMSWIKEVLGFPITNNYGSTEGGLMTLNGQIQHSKVTAFKLVDVPELGYTTADLPNPRGELRIKTRNMISEYYKDAEATKDLFDEEGYLMTGDAMEQIAEDTFVWIDRVKNILKLSQGEYVCVSQLEATYTAGSQAIAQMFIYGNSLREYLLAVVVPTAEYAKKLSPEELKEKLRLDIDDVARLKALQGCEIPRDFIVEMEPFSKENHLLTDSSKLATGRLKKRYGPELEALYAALEARAQEALRAARNAIGGGSVPSMVRQALIATLGTVAAAGDLEDDESLGSLGGYSWAQLGGDSLGAVQFARRVSDACGVNLPASFVLDKSQTLEATVAHVQALVSGGLPTGPTFASIHNGDTQTIRAADLRLERFLSEADMVGAASAVPAAQLPEEPEVVLLTGANGFLGRFLLLQLLQRVSTKTNGRVIAVVRGASDADAAKRLRAAYDGELSKPQLGLHDGVWQHLASSVDTIVHNGALVNHAFTYEQLFEPNVLGSVEVMKLALTHRKKALSFLSTVGVVAGLDHPQAVLESEDGVSLCSEHPGDGGYAVGYGASKWAVEVLLQDLHETHGIPVSIFRCGMILSHSRYLGQINPTDFFTRLLCSIVYTGLAPRTFYALPHGPEEHFDGLPVDFVSSIITAAALAERSEIATYHVVNPHWDDNVSLDAMVDWIEAAGYNIQRIEDYGEWFAKFKAALKSLDKAQQANSSLPIIYQWEQPLSQTPELKFDAGQLQKKVAELTQWDDIPHLDEAFVQQNLKHLAALKMISPPVLATVSAA</sequence>
<dbReference type="Pfam" id="PF23562">
    <property type="entry name" value="AMP-binding_C_3"/>
    <property type="match status" value="1"/>
</dbReference>
<dbReference type="Proteomes" id="UP001491310">
    <property type="component" value="Unassembled WGS sequence"/>
</dbReference>
<dbReference type="PROSITE" id="PS00455">
    <property type="entry name" value="AMP_BINDING"/>
    <property type="match status" value="1"/>
</dbReference>
<dbReference type="PANTHER" id="PTHR43272:SF33">
    <property type="entry name" value="AMP-BINDING DOMAIN-CONTAINING PROTEIN-RELATED"/>
    <property type="match status" value="1"/>
</dbReference>
<evidence type="ECO:0000256" key="1">
    <source>
        <dbReference type="ARBA" id="ARBA00022450"/>
    </source>
</evidence>
<dbReference type="SUPFAM" id="SSF51735">
    <property type="entry name" value="NAD(P)-binding Rossmann-fold domains"/>
    <property type="match status" value="1"/>
</dbReference>
<evidence type="ECO:0000256" key="3">
    <source>
        <dbReference type="ARBA" id="ARBA00022741"/>
    </source>
</evidence>
<keyword evidence="3" id="KW-0547">Nucleotide-binding</keyword>
<keyword evidence="4" id="KW-0067">ATP-binding</keyword>
<dbReference type="Gene3D" id="3.40.50.720">
    <property type="entry name" value="NAD(P)-binding Rossmann-like Domain"/>
    <property type="match status" value="1"/>
</dbReference>
<dbReference type="SUPFAM" id="SSF56801">
    <property type="entry name" value="Acetyl-CoA synthetase-like"/>
    <property type="match status" value="1"/>
</dbReference>
<evidence type="ECO:0000256" key="4">
    <source>
        <dbReference type="ARBA" id="ARBA00022840"/>
    </source>
</evidence>
<dbReference type="InterPro" id="IPR000873">
    <property type="entry name" value="AMP-dep_synth/lig_dom"/>
</dbReference>
<evidence type="ECO:0000313" key="7">
    <source>
        <dbReference type="EMBL" id="KAK9908152.1"/>
    </source>
</evidence>
<keyword evidence="1" id="KW-0596">Phosphopantetheine</keyword>
<dbReference type="Pfam" id="PF00501">
    <property type="entry name" value="AMP-binding"/>
    <property type="match status" value="1"/>
</dbReference>
<dbReference type="InterPro" id="IPR036736">
    <property type="entry name" value="ACP-like_sf"/>
</dbReference>
<dbReference type="InterPro" id="IPR020845">
    <property type="entry name" value="AMP-binding_CS"/>
</dbReference>
<dbReference type="PROSITE" id="PS50075">
    <property type="entry name" value="CARRIER"/>
    <property type="match status" value="1"/>
</dbReference>
<proteinExistence type="predicted"/>
<reference evidence="7 8" key="1">
    <citation type="journal article" date="2024" name="Nat. Commun.">
        <title>Phylogenomics reveals the evolutionary origins of lichenization in chlorophyte algae.</title>
        <authorList>
            <person name="Puginier C."/>
            <person name="Libourel C."/>
            <person name="Otte J."/>
            <person name="Skaloud P."/>
            <person name="Haon M."/>
            <person name="Grisel S."/>
            <person name="Petersen M."/>
            <person name="Berrin J.G."/>
            <person name="Delaux P.M."/>
            <person name="Dal Grande F."/>
            <person name="Keller J."/>
        </authorList>
    </citation>
    <scope>NUCLEOTIDE SEQUENCE [LARGE SCALE GENOMIC DNA]</scope>
    <source>
        <strain evidence="7 8">SAG 216-7</strain>
    </source>
</reference>
<keyword evidence="2" id="KW-0597">Phosphoprotein</keyword>
<accession>A0ABR2YMB6</accession>
<dbReference type="Gene3D" id="1.10.1200.10">
    <property type="entry name" value="ACP-like"/>
    <property type="match status" value="1"/>
</dbReference>
<evidence type="ECO:0000313" key="8">
    <source>
        <dbReference type="Proteomes" id="UP001491310"/>
    </source>
</evidence>
<dbReference type="SUPFAM" id="SSF47336">
    <property type="entry name" value="ACP-like"/>
    <property type="match status" value="1"/>
</dbReference>
<organism evidence="7 8">
    <name type="scientific">Coccomyxa subellipsoidea</name>
    <dbReference type="NCBI Taxonomy" id="248742"/>
    <lineage>
        <taxon>Eukaryota</taxon>
        <taxon>Viridiplantae</taxon>
        <taxon>Chlorophyta</taxon>
        <taxon>core chlorophytes</taxon>
        <taxon>Trebouxiophyceae</taxon>
        <taxon>Trebouxiophyceae incertae sedis</taxon>
        <taxon>Coccomyxaceae</taxon>
        <taxon>Coccomyxa</taxon>
    </lineage>
</organism>
<dbReference type="Pfam" id="PF07993">
    <property type="entry name" value="NAD_binding_4"/>
    <property type="match status" value="1"/>
</dbReference>
<evidence type="ECO:0000256" key="5">
    <source>
        <dbReference type="SAM" id="MobiDB-lite"/>
    </source>
</evidence>
<evidence type="ECO:0000259" key="6">
    <source>
        <dbReference type="PROSITE" id="PS50075"/>
    </source>
</evidence>
<comment type="caution">
    <text evidence="7">The sequence shown here is derived from an EMBL/GenBank/DDBJ whole genome shotgun (WGS) entry which is preliminary data.</text>
</comment>
<name>A0ABR2YMB6_9CHLO</name>
<keyword evidence="8" id="KW-1185">Reference proteome</keyword>
<dbReference type="PANTHER" id="PTHR43272">
    <property type="entry name" value="LONG-CHAIN-FATTY-ACID--COA LIGASE"/>
    <property type="match status" value="1"/>
</dbReference>
<protein>
    <recommendedName>
        <fullName evidence="6">Carrier domain-containing protein</fullName>
    </recommendedName>
</protein>
<dbReference type="InterPro" id="IPR009081">
    <property type="entry name" value="PP-bd_ACP"/>
</dbReference>
<feature type="compositionally biased region" description="Polar residues" evidence="5">
    <location>
        <begin position="16"/>
        <end position="29"/>
    </location>
</feature>
<dbReference type="EMBL" id="JALJOT010000008">
    <property type="protein sequence ID" value="KAK9908152.1"/>
    <property type="molecule type" value="Genomic_DNA"/>
</dbReference>
<feature type="domain" description="Carrier" evidence="6">
    <location>
        <begin position="655"/>
        <end position="739"/>
    </location>
</feature>
<gene>
    <name evidence="7" type="ORF">WJX75_003415</name>
</gene>
<dbReference type="InterPro" id="IPR013120">
    <property type="entry name" value="FAR_NAD-bd"/>
</dbReference>
<evidence type="ECO:0000256" key="2">
    <source>
        <dbReference type="ARBA" id="ARBA00022553"/>
    </source>
</evidence>